<accession>A0A146MB49</accession>
<evidence type="ECO:0000313" key="1">
    <source>
        <dbReference type="EMBL" id="JAQ16037.1"/>
    </source>
</evidence>
<organism evidence="1">
    <name type="scientific">Lygus hesperus</name>
    <name type="common">Western plant bug</name>
    <dbReference type="NCBI Taxonomy" id="30085"/>
    <lineage>
        <taxon>Eukaryota</taxon>
        <taxon>Metazoa</taxon>
        <taxon>Ecdysozoa</taxon>
        <taxon>Arthropoda</taxon>
        <taxon>Hexapoda</taxon>
        <taxon>Insecta</taxon>
        <taxon>Pterygota</taxon>
        <taxon>Neoptera</taxon>
        <taxon>Paraneoptera</taxon>
        <taxon>Hemiptera</taxon>
        <taxon>Heteroptera</taxon>
        <taxon>Panheteroptera</taxon>
        <taxon>Cimicomorpha</taxon>
        <taxon>Miridae</taxon>
        <taxon>Mirini</taxon>
        <taxon>Lygus</taxon>
    </lineage>
</organism>
<proteinExistence type="predicted"/>
<name>A0A146MB49_LYGHE</name>
<dbReference type="AlphaFoldDB" id="A0A146MB49"/>
<dbReference type="EMBL" id="GDHC01002592">
    <property type="protein sequence ID" value="JAQ16037.1"/>
    <property type="molecule type" value="Transcribed_RNA"/>
</dbReference>
<reference evidence="1" key="1">
    <citation type="journal article" date="2016" name="Gigascience">
        <title>De novo construction of an expanded transcriptome assembly for the western tarnished plant bug, Lygus hesperus.</title>
        <authorList>
            <person name="Tassone E.E."/>
            <person name="Geib S.M."/>
            <person name="Hall B."/>
            <person name="Fabrick J.A."/>
            <person name="Brent C.S."/>
            <person name="Hull J.J."/>
        </authorList>
    </citation>
    <scope>NUCLEOTIDE SEQUENCE</scope>
</reference>
<sequence length="107" mass="11735">MSTDYNSNDNYVMINDPIPVSESSMVESTVHNAKSERNGKRVSLFSSCELPTKVTSSPLSFGTAPASPVLRNVSVAQQQMYSAPCLQLAVNQFDVFYPSRSDLKVII</sequence>
<protein>
    <submittedName>
        <fullName evidence="1">Uncharacterized protein</fullName>
    </submittedName>
</protein>
<gene>
    <name evidence="1" type="ORF">g.44715</name>
</gene>